<evidence type="ECO:0008006" key="4">
    <source>
        <dbReference type="Google" id="ProtNLM"/>
    </source>
</evidence>
<comment type="caution">
    <text evidence="2">The sequence shown here is derived from an EMBL/GenBank/DDBJ whole genome shotgun (WGS) entry which is preliminary data.</text>
</comment>
<dbReference type="OrthoDB" id="73436at2759"/>
<evidence type="ECO:0000313" key="2">
    <source>
        <dbReference type="EMBL" id="OQS05699.1"/>
    </source>
</evidence>
<protein>
    <recommendedName>
        <fullName evidence="4">PH domain-containing protein</fullName>
    </recommendedName>
</protein>
<dbReference type="SUPFAM" id="SSF50729">
    <property type="entry name" value="PH domain-like"/>
    <property type="match status" value="1"/>
</dbReference>
<dbReference type="Proteomes" id="UP000243217">
    <property type="component" value="Unassembled WGS sequence"/>
</dbReference>
<proteinExistence type="predicted"/>
<feature type="region of interest" description="Disordered" evidence="1">
    <location>
        <begin position="192"/>
        <end position="213"/>
    </location>
</feature>
<dbReference type="AlphaFoldDB" id="A0A1W0A674"/>
<evidence type="ECO:0000256" key="1">
    <source>
        <dbReference type="SAM" id="MobiDB-lite"/>
    </source>
</evidence>
<gene>
    <name evidence="2" type="ORF">THRCLA_02199</name>
</gene>
<keyword evidence="3" id="KW-1185">Reference proteome</keyword>
<dbReference type="EMBL" id="JNBS01000427">
    <property type="protein sequence ID" value="OQS05699.1"/>
    <property type="molecule type" value="Genomic_DNA"/>
</dbReference>
<evidence type="ECO:0000313" key="3">
    <source>
        <dbReference type="Proteomes" id="UP000243217"/>
    </source>
</evidence>
<reference evidence="2 3" key="1">
    <citation type="journal article" date="2014" name="Genome Biol. Evol.">
        <title>The secreted proteins of Achlya hypogyna and Thraustotheca clavata identify the ancestral oomycete secretome and reveal gene acquisitions by horizontal gene transfer.</title>
        <authorList>
            <person name="Misner I."/>
            <person name="Blouin N."/>
            <person name="Leonard G."/>
            <person name="Richards T.A."/>
            <person name="Lane C.E."/>
        </authorList>
    </citation>
    <scope>NUCLEOTIDE SEQUENCE [LARGE SCALE GENOMIC DNA]</scope>
    <source>
        <strain evidence="2 3">ATCC 34112</strain>
    </source>
</reference>
<name>A0A1W0A674_9STRA</name>
<organism evidence="2 3">
    <name type="scientific">Thraustotheca clavata</name>
    <dbReference type="NCBI Taxonomy" id="74557"/>
    <lineage>
        <taxon>Eukaryota</taxon>
        <taxon>Sar</taxon>
        <taxon>Stramenopiles</taxon>
        <taxon>Oomycota</taxon>
        <taxon>Saprolegniomycetes</taxon>
        <taxon>Saprolegniales</taxon>
        <taxon>Achlyaceae</taxon>
        <taxon>Thraustotheca</taxon>
    </lineage>
</organism>
<accession>A0A1W0A674</accession>
<sequence length="213" mass="24298">MSSNSGEWGHFIALTPTKESLLEQRMRSPMPSPVLRPLRRKTACLYNLSALDEHQIPKSKPLKLQPLQAAIFPSTLCPRNEPQEIIQPEVLEKIGILKVVPMQWWKTNYEVRVKLLYGRLSWIQVNKSFEVNGMMQSLQLTPTTECQMMDAACTFQLTQGTDSIVFKCPSKVACKTWKTILTKAIAREVKLASQRKSSDQTPPIRILPSMRCR</sequence>